<feature type="compositionally biased region" description="Basic residues" evidence="3">
    <location>
        <begin position="144"/>
        <end position="156"/>
    </location>
</feature>
<dbReference type="SMART" id="SM00225">
    <property type="entry name" value="BTB"/>
    <property type="match status" value="1"/>
</dbReference>
<evidence type="ECO:0000259" key="4">
    <source>
        <dbReference type="PROSITE" id="PS50097"/>
    </source>
</evidence>
<dbReference type="Gene3D" id="3.30.710.10">
    <property type="entry name" value="Potassium Channel Kv1.1, Chain A"/>
    <property type="match status" value="1"/>
</dbReference>
<dbReference type="PANTHER" id="PTHR23110:SF109">
    <property type="entry name" value="FI07618P-RELATED"/>
    <property type="match status" value="1"/>
</dbReference>
<protein>
    <submittedName>
        <fullName evidence="6">Uncharacterized protein</fullName>
    </submittedName>
</protein>
<dbReference type="EMBL" id="JARKIK010000074">
    <property type="protein sequence ID" value="KAK8727862.1"/>
    <property type="molecule type" value="Genomic_DNA"/>
</dbReference>
<name>A0AAW0WAC1_CHEQU</name>
<feature type="region of interest" description="Disordered" evidence="3">
    <location>
        <begin position="132"/>
        <end position="240"/>
    </location>
</feature>
<dbReference type="InterPro" id="IPR051095">
    <property type="entry name" value="Dros_DevTransReg"/>
</dbReference>
<evidence type="ECO:0000313" key="6">
    <source>
        <dbReference type="EMBL" id="KAK8727862.1"/>
    </source>
</evidence>
<organism evidence="6 7">
    <name type="scientific">Cherax quadricarinatus</name>
    <name type="common">Australian red claw crayfish</name>
    <dbReference type="NCBI Taxonomy" id="27406"/>
    <lineage>
        <taxon>Eukaryota</taxon>
        <taxon>Metazoa</taxon>
        <taxon>Ecdysozoa</taxon>
        <taxon>Arthropoda</taxon>
        <taxon>Crustacea</taxon>
        <taxon>Multicrustacea</taxon>
        <taxon>Malacostraca</taxon>
        <taxon>Eumalacostraca</taxon>
        <taxon>Eucarida</taxon>
        <taxon>Decapoda</taxon>
        <taxon>Pleocyemata</taxon>
        <taxon>Astacidea</taxon>
        <taxon>Parastacoidea</taxon>
        <taxon>Parastacidae</taxon>
        <taxon>Cherax</taxon>
    </lineage>
</organism>
<accession>A0AAW0WAC1</accession>
<dbReference type="GO" id="GO:0005634">
    <property type="term" value="C:nucleus"/>
    <property type="evidence" value="ECO:0007669"/>
    <property type="project" value="TreeGrafter"/>
</dbReference>
<keyword evidence="2" id="KW-0863">Zinc-finger</keyword>
<feature type="compositionally biased region" description="Polar residues" evidence="3">
    <location>
        <begin position="219"/>
        <end position="232"/>
    </location>
</feature>
<dbReference type="InterPro" id="IPR013087">
    <property type="entry name" value="Znf_C2H2_type"/>
</dbReference>
<dbReference type="InterPro" id="IPR000210">
    <property type="entry name" value="BTB/POZ_dom"/>
</dbReference>
<dbReference type="GO" id="GO:0006357">
    <property type="term" value="P:regulation of transcription by RNA polymerase II"/>
    <property type="evidence" value="ECO:0007669"/>
    <property type="project" value="TreeGrafter"/>
</dbReference>
<dbReference type="SUPFAM" id="SSF54695">
    <property type="entry name" value="POZ domain"/>
    <property type="match status" value="1"/>
</dbReference>
<keyword evidence="7" id="KW-1185">Reference proteome</keyword>
<feature type="domain" description="C2H2-type" evidence="5">
    <location>
        <begin position="397"/>
        <end position="424"/>
    </location>
</feature>
<evidence type="ECO:0000256" key="1">
    <source>
        <dbReference type="ARBA" id="ARBA00023242"/>
    </source>
</evidence>
<evidence type="ECO:0000313" key="7">
    <source>
        <dbReference type="Proteomes" id="UP001445076"/>
    </source>
</evidence>
<proteinExistence type="predicted"/>
<dbReference type="GO" id="GO:0008270">
    <property type="term" value="F:zinc ion binding"/>
    <property type="evidence" value="ECO:0007669"/>
    <property type="project" value="UniProtKB-KW"/>
</dbReference>
<dbReference type="AlphaFoldDB" id="A0AAW0WAC1"/>
<keyword evidence="2" id="KW-0862">Zinc</keyword>
<evidence type="ECO:0000256" key="3">
    <source>
        <dbReference type="SAM" id="MobiDB-lite"/>
    </source>
</evidence>
<dbReference type="CDD" id="cd18315">
    <property type="entry name" value="BTB_POZ_BAB-like"/>
    <property type="match status" value="1"/>
</dbReference>
<dbReference type="PANTHER" id="PTHR23110">
    <property type="entry name" value="BTB DOMAIN TRANSCRIPTION FACTOR"/>
    <property type="match status" value="1"/>
</dbReference>
<dbReference type="GO" id="GO:0048513">
    <property type="term" value="P:animal organ development"/>
    <property type="evidence" value="ECO:0007669"/>
    <property type="project" value="UniProtKB-ARBA"/>
</dbReference>
<feature type="region of interest" description="Disordered" evidence="3">
    <location>
        <begin position="252"/>
        <end position="283"/>
    </location>
</feature>
<dbReference type="InterPro" id="IPR011333">
    <property type="entry name" value="SKP1/BTB/POZ_sf"/>
</dbReference>
<dbReference type="GO" id="GO:0003006">
    <property type="term" value="P:developmental process involved in reproduction"/>
    <property type="evidence" value="ECO:0007669"/>
    <property type="project" value="UniProtKB-ARBA"/>
</dbReference>
<dbReference type="PROSITE" id="PS00028">
    <property type="entry name" value="ZINC_FINGER_C2H2_1"/>
    <property type="match status" value="1"/>
</dbReference>
<dbReference type="Gene3D" id="3.30.160.60">
    <property type="entry name" value="Classic Zinc Finger"/>
    <property type="match status" value="2"/>
</dbReference>
<feature type="domain" description="C2H2-type" evidence="5">
    <location>
        <begin position="451"/>
        <end position="478"/>
    </location>
</feature>
<dbReference type="InterPro" id="IPR036236">
    <property type="entry name" value="Znf_C2H2_sf"/>
</dbReference>
<dbReference type="SMART" id="SM00355">
    <property type="entry name" value="ZnF_C2H2"/>
    <property type="match status" value="4"/>
</dbReference>
<evidence type="ECO:0000259" key="5">
    <source>
        <dbReference type="PROSITE" id="PS50157"/>
    </source>
</evidence>
<dbReference type="SUPFAM" id="SSF57667">
    <property type="entry name" value="beta-beta-alpha zinc fingers"/>
    <property type="match status" value="2"/>
</dbReference>
<keyword evidence="1" id="KW-0539">Nucleus</keyword>
<keyword evidence="2" id="KW-0479">Metal-binding</keyword>
<dbReference type="PROSITE" id="PS50097">
    <property type="entry name" value="BTB"/>
    <property type="match status" value="1"/>
</dbReference>
<feature type="domain" description="BTB" evidence="4">
    <location>
        <begin position="38"/>
        <end position="103"/>
    </location>
</feature>
<reference evidence="6 7" key="1">
    <citation type="journal article" date="2024" name="BMC Genomics">
        <title>Genome assembly of redclaw crayfish (Cherax quadricarinatus) provides insights into its immune adaptation and hypoxia tolerance.</title>
        <authorList>
            <person name="Liu Z."/>
            <person name="Zheng J."/>
            <person name="Li H."/>
            <person name="Fang K."/>
            <person name="Wang S."/>
            <person name="He J."/>
            <person name="Zhou D."/>
            <person name="Weng S."/>
            <person name="Chi M."/>
            <person name="Gu Z."/>
            <person name="He J."/>
            <person name="Li F."/>
            <person name="Wang M."/>
        </authorList>
    </citation>
    <scope>NUCLEOTIDE SEQUENCE [LARGE SCALE GENOMIC DNA]</scope>
    <source>
        <strain evidence="6">ZL_2023a</strain>
    </source>
</reference>
<sequence>MASIKEEVDGDLLALQWMEHSQIFCRAIGSLRGKSGYTDATLACEGQFYPVHKFVLSTCSDYFNAIFEWTPCLNPVVVLNNVSCKELEAILDFMYIGEVNVLETQIQGIIHAAECLRIRGLSMVDDDNIGTRLSVKPTDLNGPAKKRKRTAVRKRLPTISQKHLSPPTHPPDNSNPHVPSPHPIKSESELTTEINLPLTVDTPNDISQSHHFQHFSPKSEPQTSPVTNSSLSPVPPHTLQRLDTLPHTQLSLTLNNHQPSPTPQYQSPSDLPSHEHTQEVKMSPSLTPVDKVIQEVKMYIGANRSQILEAHPEDGSVEIPDLLDSLVNLRPSYDGKTAQEETVTLHPVDTSENLYAFPGEFAETSTSSQSDAQYSRVPTNITEVKIDHISSEPIEQYKCHFCKRSYQRKENLDRHIHTHTNEPHKCEQCDYFCETYKALLEHKKEEHAVIHKCHLCGFTSHRPDCMKRHIQTHSTETPHKCPHCGFKAKRIGYLHKHIKNAHPEKVLSTL</sequence>
<dbReference type="Pfam" id="PF00651">
    <property type="entry name" value="BTB"/>
    <property type="match status" value="1"/>
</dbReference>
<feature type="compositionally biased region" description="Polar residues" evidence="3">
    <location>
        <begin position="201"/>
        <end position="210"/>
    </location>
</feature>
<dbReference type="Proteomes" id="UP001445076">
    <property type="component" value="Unassembled WGS sequence"/>
</dbReference>
<dbReference type="GO" id="GO:0048666">
    <property type="term" value="P:neuron development"/>
    <property type="evidence" value="ECO:0007669"/>
    <property type="project" value="UniProtKB-ARBA"/>
</dbReference>
<comment type="caution">
    <text evidence="6">The sequence shown here is derived from an EMBL/GenBank/DDBJ whole genome shotgun (WGS) entry which is preliminary data.</text>
</comment>
<gene>
    <name evidence="6" type="ORF">OTU49_009487</name>
</gene>
<evidence type="ECO:0000256" key="2">
    <source>
        <dbReference type="PROSITE-ProRule" id="PRU00042"/>
    </source>
</evidence>
<dbReference type="PROSITE" id="PS50157">
    <property type="entry name" value="ZINC_FINGER_C2H2_2"/>
    <property type="match status" value="2"/>
</dbReference>